<dbReference type="AlphaFoldDB" id="A0A4R6FI88"/>
<evidence type="ECO:0000256" key="2">
    <source>
        <dbReference type="SAM" id="SignalP"/>
    </source>
</evidence>
<feature type="chain" id="PRO_5020199385" evidence="2">
    <location>
        <begin position="21"/>
        <end position="96"/>
    </location>
</feature>
<keyword evidence="2" id="KW-0732">Signal</keyword>
<organism evidence="3 4">
    <name type="scientific">Stakelama pacifica</name>
    <dbReference type="NCBI Taxonomy" id="517720"/>
    <lineage>
        <taxon>Bacteria</taxon>
        <taxon>Pseudomonadati</taxon>
        <taxon>Pseudomonadota</taxon>
        <taxon>Alphaproteobacteria</taxon>
        <taxon>Sphingomonadales</taxon>
        <taxon>Sphingomonadaceae</taxon>
        <taxon>Stakelama</taxon>
    </lineage>
</organism>
<dbReference type="EMBL" id="SNWD01000008">
    <property type="protein sequence ID" value="TDN81073.1"/>
    <property type="molecule type" value="Genomic_DNA"/>
</dbReference>
<evidence type="ECO:0000313" key="4">
    <source>
        <dbReference type="Proteomes" id="UP000295493"/>
    </source>
</evidence>
<gene>
    <name evidence="3" type="ORF">EV664_10814</name>
</gene>
<feature type="compositionally biased region" description="Pro residues" evidence="1">
    <location>
        <begin position="63"/>
        <end position="76"/>
    </location>
</feature>
<feature type="compositionally biased region" description="Basic and acidic residues" evidence="1">
    <location>
        <begin position="82"/>
        <end position="96"/>
    </location>
</feature>
<feature type="signal peptide" evidence="2">
    <location>
        <begin position="1"/>
        <end position="20"/>
    </location>
</feature>
<reference evidence="3 4" key="1">
    <citation type="submission" date="2019-03" db="EMBL/GenBank/DDBJ databases">
        <title>Genomic Encyclopedia of Type Strains, Phase IV (KMG-IV): sequencing the most valuable type-strain genomes for metagenomic binning, comparative biology and taxonomic classification.</title>
        <authorList>
            <person name="Goeker M."/>
        </authorList>
    </citation>
    <scope>NUCLEOTIDE SEQUENCE [LARGE SCALE GENOMIC DNA]</scope>
    <source>
        <strain evidence="3 4">DSM 25059</strain>
    </source>
</reference>
<evidence type="ECO:0000256" key="1">
    <source>
        <dbReference type="SAM" id="MobiDB-lite"/>
    </source>
</evidence>
<name>A0A4R6FI88_9SPHN</name>
<proteinExistence type="predicted"/>
<keyword evidence="4" id="KW-1185">Reference proteome</keyword>
<evidence type="ECO:0000313" key="3">
    <source>
        <dbReference type="EMBL" id="TDN81073.1"/>
    </source>
</evidence>
<accession>A0A4R6FI88</accession>
<feature type="region of interest" description="Disordered" evidence="1">
    <location>
        <begin position="20"/>
        <end position="96"/>
    </location>
</feature>
<dbReference type="Proteomes" id="UP000295493">
    <property type="component" value="Unassembled WGS sequence"/>
</dbReference>
<protein>
    <submittedName>
        <fullName evidence="3">Uncharacterized protein</fullName>
    </submittedName>
</protein>
<sequence length="96" mass="9960">MKLILMTAALVMGAPALAHAPQDMSTTTAQSASGDAAMPGGYEPSQPPMPMQPEPGQKVIFQPSPPVSQAFPPPAPKAEYPVCKRGETDGCRQRGG</sequence>
<comment type="caution">
    <text evidence="3">The sequence shown here is derived from an EMBL/GenBank/DDBJ whole genome shotgun (WGS) entry which is preliminary data.</text>
</comment>
<feature type="compositionally biased region" description="Polar residues" evidence="1">
    <location>
        <begin position="23"/>
        <end position="33"/>
    </location>
</feature>
<dbReference type="RefSeq" id="WP_133495939.1">
    <property type="nucleotide sequence ID" value="NZ_BMLU01000008.1"/>
</dbReference>